<name>K2I387_9RHOB</name>
<reference evidence="1 2" key="1">
    <citation type="journal article" date="2012" name="J. Bacteriol.">
        <title>Draft Genome Sequence of Oceaniovalibus guishaninsula JLT2003T.</title>
        <authorList>
            <person name="Tang K."/>
            <person name="Liu K."/>
            <person name="Jiao N."/>
        </authorList>
    </citation>
    <scope>NUCLEOTIDE SEQUENCE [LARGE SCALE GENOMIC DNA]</scope>
    <source>
        <strain evidence="1 2">JLT2003</strain>
    </source>
</reference>
<evidence type="ECO:0000313" key="2">
    <source>
        <dbReference type="Proteomes" id="UP000006765"/>
    </source>
</evidence>
<dbReference type="InterPro" id="IPR018037">
    <property type="entry name" value="FixH_proteobacterial"/>
</dbReference>
<organism evidence="1 2">
    <name type="scientific">Oceaniovalibus guishaninsula JLT2003</name>
    <dbReference type="NCBI Taxonomy" id="1231392"/>
    <lineage>
        <taxon>Bacteria</taxon>
        <taxon>Pseudomonadati</taxon>
        <taxon>Pseudomonadota</taxon>
        <taxon>Alphaproteobacteria</taxon>
        <taxon>Rhodobacterales</taxon>
        <taxon>Roseobacteraceae</taxon>
        <taxon>Oceaniovalibus</taxon>
    </lineage>
</organism>
<dbReference type="EMBL" id="AMGO01000062">
    <property type="protein sequence ID" value="EKE43355.1"/>
    <property type="molecule type" value="Genomic_DNA"/>
</dbReference>
<gene>
    <name evidence="1" type="ORF">OCGS_2547</name>
</gene>
<accession>K2I387</accession>
<dbReference type="STRING" id="1231392.OCGS_2547"/>
<sequence length="150" mass="16290">MTRTLTGRHVFAMFAGGFGVIIAVNLVLATQAVRTFPGLEVANSYVASQHFDRDRDAQTALGWQVEAHVDRGDVVLDIRDAAGPVQPDELHAVLGRATSVAEDVEPVFVFDGKVWRAPVVLGPGNWNIRLTATAPDGTPFRQRIVLHHKG</sequence>
<dbReference type="Proteomes" id="UP000006765">
    <property type="component" value="Unassembled WGS sequence"/>
</dbReference>
<dbReference type="RefSeq" id="WP_007427699.1">
    <property type="nucleotide sequence ID" value="NZ_AMGO01000062.1"/>
</dbReference>
<dbReference type="PIRSF" id="PIRSF011386">
    <property type="entry name" value="FixH"/>
    <property type="match status" value="1"/>
</dbReference>
<proteinExistence type="predicted"/>
<dbReference type="InterPro" id="IPR008620">
    <property type="entry name" value="FixH"/>
</dbReference>
<evidence type="ECO:0000313" key="1">
    <source>
        <dbReference type="EMBL" id="EKE43355.1"/>
    </source>
</evidence>
<dbReference type="AlphaFoldDB" id="K2I387"/>
<dbReference type="Pfam" id="PF05751">
    <property type="entry name" value="FixH"/>
    <property type="match status" value="1"/>
</dbReference>
<keyword evidence="2" id="KW-1185">Reference proteome</keyword>
<dbReference type="eggNOG" id="COG5456">
    <property type="taxonomic scope" value="Bacteria"/>
</dbReference>
<comment type="caution">
    <text evidence="1">The sequence shown here is derived from an EMBL/GenBank/DDBJ whole genome shotgun (WGS) entry which is preliminary data.</text>
</comment>
<dbReference type="PATRIC" id="fig|1231392.3.peg.2561"/>
<dbReference type="OrthoDB" id="1495896at2"/>
<protein>
    <submittedName>
        <fullName evidence="1">Protein RdxH</fullName>
    </submittedName>
</protein>